<gene>
    <name evidence="5" type="ORF">L0P92_16305</name>
</gene>
<dbReference type="Pfam" id="PF00392">
    <property type="entry name" value="GntR"/>
    <property type="match status" value="1"/>
</dbReference>
<keyword evidence="6" id="KW-1185">Reference proteome</keyword>
<dbReference type="SUPFAM" id="SSF46785">
    <property type="entry name" value="Winged helix' DNA-binding domain"/>
    <property type="match status" value="1"/>
</dbReference>
<feature type="domain" description="HTH gntR-type" evidence="4">
    <location>
        <begin position="5"/>
        <end position="72"/>
    </location>
</feature>
<reference evidence="5" key="1">
    <citation type="submission" date="2022-01" db="EMBL/GenBank/DDBJ databases">
        <title>Draft Genome Sequences of Seven Type Strains of the Genus Streptomyces.</title>
        <authorList>
            <person name="Aziz S."/>
            <person name="Coretto E."/>
            <person name="Chronakova A."/>
            <person name="Sproer C."/>
            <person name="Huber K."/>
            <person name="Nouioui I."/>
            <person name="Gross H."/>
        </authorList>
    </citation>
    <scope>NUCLEOTIDE SEQUENCE</scope>
    <source>
        <strain evidence="5">DSM 103493</strain>
    </source>
</reference>
<evidence type="ECO:0000259" key="4">
    <source>
        <dbReference type="PROSITE" id="PS50949"/>
    </source>
</evidence>
<dbReference type="SMART" id="SM00345">
    <property type="entry name" value="HTH_GNTR"/>
    <property type="match status" value="1"/>
</dbReference>
<organism evidence="5 6">
    <name type="scientific">Streptomyces muensis</name>
    <dbReference type="NCBI Taxonomy" id="1077944"/>
    <lineage>
        <taxon>Bacteria</taxon>
        <taxon>Bacillati</taxon>
        <taxon>Actinomycetota</taxon>
        <taxon>Actinomycetes</taxon>
        <taxon>Kitasatosporales</taxon>
        <taxon>Streptomycetaceae</taxon>
        <taxon>Streptomyces</taxon>
    </lineage>
</organism>
<protein>
    <submittedName>
        <fullName evidence="5">GntR family transcriptional regulator</fullName>
    </submittedName>
</protein>
<dbReference type="GO" id="GO:0003677">
    <property type="term" value="F:DNA binding"/>
    <property type="evidence" value="ECO:0007669"/>
    <property type="project" value="UniProtKB-KW"/>
</dbReference>
<name>A0A9X1PZJ9_STRM4</name>
<comment type="caution">
    <text evidence="5">The sequence shown here is derived from an EMBL/GenBank/DDBJ whole genome shotgun (WGS) entry which is preliminary data.</text>
</comment>
<dbReference type="PANTHER" id="PTHR43537">
    <property type="entry name" value="TRANSCRIPTIONAL REGULATOR, GNTR FAMILY"/>
    <property type="match status" value="1"/>
</dbReference>
<dbReference type="InterPro" id="IPR000524">
    <property type="entry name" value="Tscrpt_reg_HTH_GntR"/>
</dbReference>
<dbReference type="InterPro" id="IPR036388">
    <property type="entry name" value="WH-like_DNA-bd_sf"/>
</dbReference>
<sequence length="297" mass="33199">MTAPTPLARRTAAHIVEHIAARGLAVGTRLVERALAEQLKVSRSPVRQALRLLADQGVVVPAERGGYTVALTGDDLAEARPAPAAAEDGVEEAYLRIAADRLDGELPDRVTEKALARRYELMPGQLAHILRRIAVEGWIERLPGYGWEFQPTLTSMEAYEDSYRFRLTIEPAALLEPGFVLDREALETVRAQQQRLVDGEILDIGDARLYDLNSHFHEVVMACSRNSFFIDALHRVDRLRRLIEYRRSLPRDRALVRCAEHVRLADLLLAGRRTEAAAHLREHLSSVGKEKVTGPDA</sequence>
<dbReference type="Gene3D" id="1.10.10.10">
    <property type="entry name" value="Winged helix-like DNA-binding domain superfamily/Winged helix DNA-binding domain"/>
    <property type="match status" value="1"/>
</dbReference>
<dbReference type="InterPro" id="IPR008920">
    <property type="entry name" value="TF_FadR/GntR_C"/>
</dbReference>
<evidence type="ECO:0000256" key="1">
    <source>
        <dbReference type="ARBA" id="ARBA00023015"/>
    </source>
</evidence>
<dbReference type="RefSeq" id="WP_234763432.1">
    <property type="nucleotide sequence ID" value="NZ_JAKEIP010000056.1"/>
</dbReference>
<evidence type="ECO:0000313" key="6">
    <source>
        <dbReference type="Proteomes" id="UP001139384"/>
    </source>
</evidence>
<evidence type="ECO:0000256" key="3">
    <source>
        <dbReference type="ARBA" id="ARBA00023163"/>
    </source>
</evidence>
<evidence type="ECO:0000313" key="5">
    <source>
        <dbReference type="EMBL" id="MCF1595124.1"/>
    </source>
</evidence>
<evidence type="ECO:0000256" key="2">
    <source>
        <dbReference type="ARBA" id="ARBA00023125"/>
    </source>
</evidence>
<keyword evidence="2" id="KW-0238">DNA-binding</keyword>
<dbReference type="PANTHER" id="PTHR43537:SF5">
    <property type="entry name" value="UXU OPERON TRANSCRIPTIONAL REGULATOR"/>
    <property type="match status" value="1"/>
</dbReference>
<dbReference type="PRINTS" id="PR00035">
    <property type="entry name" value="HTHGNTR"/>
</dbReference>
<dbReference type="GO" id="GO:0003700">
    <property type="term" value="F:DNA-binding transcription factor activity"/>
    <property type="evidence" value="ECO:0007669"/>
    <property type="project" value="InterPro"/>
</dbReference>
<dbReference type="SUPFAM" id="SSF48008">
    <property type="entry name" value="GntR ligand-binding domain-like"/>
    <property type="match status" value="1"/>
</dbReference>
<proteinExistence type="predicted"/>
<keyword evidence="1" id="KW-0805">Transcription regulation</keyword>
<dbReference type="CDD" id="cd07377">
    <property type="entry name" value="WHTH_GntR"/>
    <property type="match status" value="1"/>
</dbReference>
<accession>A0A9X1PZJ9</accession>
<dbReference type="InterPro" id="IPR036390">
    <property type="entry name" value="WH_DNA-bd_sf"/>
</dbReference>
<dbReference type="Pfam" id="PF07729">
    <property type="entry name" value="FCD"/>
    <property type="match status" value="1"/>
</dbReference>
<dbReference type="Gene3D" id="1.20.120.530">
    <property type="entry name" value="GntR ligand-binding domain-like"/>
    <property type="match status" value="1"/>
</dbReference>
<dbReference type="Proteomes" id="UP001139384">
    <property type="component" value="Unassembled WGS sequence"/>
</dbReference>
<dbReference type="PROSITE" id="PS50949">
    <property type="entry name" value="HTH_GNTR"/>
    <property type="match status" value="1"/>
</dbReference>
<keyword evidence="3" id="KW-0804">Transcription</keyword>
<dbReference type="EMBL" id="JAKEIP010000056">
    <property type="protein sequence ID" value="MCF1595124.1"/>
    <property type="molecule type" value="Genomic_DNA"/>
</dbReference>
<dbReference type="SMART" id="SM00895">
    <property type="entry name" value="FCD"/>
    <property type="match status" value="1"/>
</dbReference>
<dbReference type="AlphaFoldDB" id="A0A9X1PZJ9"/>
<dbReference type="InterPro" id="IPR011711">
    <property type="entry name" value="GntR_C"/>
</dbReference>